<keyword evidence="3" id="KW-0067">ATP-binding</keyword>
<dbReference type="OrthoDB" id="9801958at2"/>
<dbReference type="eggNOG" id="COG1116">
    <property type="taxonomic scope" value="Bacteria"/>
</dbReference>
<dbReference type="PROSITE" id="PS00211">
    <property type="entry name" value="ABC_TRANSPORTER_1"/>
    <property type="match status" value="1"/>
</dbReference>
<dbReference type="GO" id="GO:0005524">
    <property type="term" value="F:ATP binding"/>
    <property type="evidence" value="ECO:0007669"/>
    <property type="project" value="UniProtKB-KW"/>
</dbReference>
<evidence type="ECO:0000259" key="4">
    <source>
        <dbReference type="PROSITE" id="PS50893"/>
    </source>
</evidence>
<dbReference type="PANTHER" id="PTHR42781:SF8">
    <property type="entry name" value="BICARBONATE TRANSPORT ATP-BINDING PROTEIN CMPC"/>
    <property type="match status" value="1"/>
</dbReference>
<evidence type="ECO:0000256" key="3">
    <source>
        <dbReference type="ARBA" id="ARBA00022840"/>
    </source>
</evidence>
<dbReference type="PROSITE" id="PS50893">
    <property type="entry name" value="ABC_TRANSPORTER_2"/>
    <property type="match status" value="1"/>
</dbReference>
<evidence type="ECO:0000256" key="2">
    <source>
        <dbReference type="ARBA" id="ARBA00022741"/>
    </source>
</evidence>
<evidence type="ECO:0000313" key="5">
    <source>
        <dbReference type="EMBL" id="AEE17319.1"/>
    </source>
</evidence>
<feature type="domain" description="ABC transporter" evidence="4">
    <location>
        <begin position="13"/>
        <end position="231"/>
    </location>
</feature>
<evidence type="ECO:0000256" key="1">
    <source>
        <dbReference type="ARBA" id="ARBA00022448"/>
    </source>
</evidence>
<dbReference type="SUPFAM" id="SSF52540">
    <property type="entry name" value="P-loop containing nucleoside triphosphate hydrolases"/>
    <property type="match status" value="1"/>
</dbReference>
<name>F4LJ10_TREBD</name>
<dbReference type="InterPro" id="IPR050093">
    <property type="entry name" value="ABC_SmlMolc_Importer"/>
</dbReference>
<keyword evidence="1" id="KW-0813">Transport</keyword>
<dbReference type="Gene3D" id="3.40.50.300">
    <property type="entry name" value="P-loop containing nucleotide triphosphate hydrolases"/>
    <property type="match status" value="1"/>
</dbReference>
<dbReference type="AlphaFoldDB" id="F4LJ10"/>
<dbReference type="RefSeq" id="WP_013759023.1">
    <property type="nucleotide sequence ID" value="NC_015500.1"/>
</dbReference>
<keyword evidence="5" id="KW-0378">Hydrolase</keyword>
<gene>
    <name evidence="5" type="ordered locus">Trebr_1900</name>
</gene>
<dbReference type="PANTHER" id="PTHR42781">
    <property type="entry name" value="SPERMIDINE/PUTRESCINE IMPORT ATP-BINDING PROTEIN POTA"/>
    <property type="match status" value="1"/>
</dbReference>
<evidence type="ECO:0000313" key="6">
    <source>
        <dbReference type="Proteomes" id="UP000006546"/>
    </source>
</evidence>
<dbReference type="EMBL" id="CP002696">
    <property type="protein sequence ID" value="AEE17319.1"/>
    <property type="molecule type" value="Genomic_DNA"/>
</dbReference>
<keyword evidence="6" id="KW-1185">Reference proteome</keyword>
<dbReference type="SMART" id="SM00382">
    <property type="entry name" value="AAA"/>
    <property type="match status" value="1"/>
</dbReference>
<proteinExistence type="predicted"/>
<dbReference type="InterPro" id="IPR003593">
    <property type="entry name" value="AAA+_ATPase"/>
</dbReference>
<organism evidence="5 6">
    <name type="scientific">Treponema brennaborense (strain DSM 12168 / CIP 105900 / DD5/3)</name>
    <dbReference type="NCBI Taxonomy" id="906968"/>
    <lineage>
        <taxon>Bacteria</taxon>
        <taxon>Pseudomonadati</taxon>
        <taxon>Spirochaetota</taxon>
        <taxon>Spirochaetia</taxon>
        <taxon>Spirochaetales</taxon>
        <taxon>Treponemataceae</taxon>
        <taxon>Treponema</taxon>
    </lineage>
</organism>
<protein>
    <submittedName>
        <fullName evidence="5">Fe(3+)-transporting ATPase</fullName>
        <ecNumber evidence="5">3.6.3.30</ecNumber>
    </submittedName>
</protein>
<dbReference type="STRING" id="906968.Trebr_1900"/>
<dbReference type="KEGG" id="tbe:Trebr_1900"/>
<dbReference type="InterPro" id="IPR017871">
    <property type="entry name" value="ABC_transporter-like_CS"/>
</dbReference>
<dbReference type="InterPro" id="IPR027417">
    <property type="entry name" value="P-loop_NTPase"/>
</dbReference>
<sequence length="256" mass="27850">MIERRTAPDGAPISIAGLRVTRGSKELYRDFSIDFASGAVTALLAPSGGGKTTLLDGIAGLFQAGSGTILAPARVSYLFQEPRLLPWCSIAKNIMLPVEKLLSAREAKERTDFFLEQVGLLCKAAALPAECSGGERQRAALARAFVYPSSVLLMDEAFQSQDFSLKLKLMESAEALLSREKRTVVLVTHDFREALCLADRIVVMTGSPLEIRLDIPGCGRENSLLDRYASPDESARTAERRILDVLCRADAETENS</sequence>
<reference evidence="6" key="1">
    <citation type="submission" date="2011-04" db="EMBL/GenBank/DDBJ databases">
        <title>The complete genome of Treponema brennaborense DSM 12168.</title>
        <authorList>
            <person name="Lucas S."/>
            <person name="Han J."/>
            <person name="Lapidus A."/>
            <person name="Bruce D."/>
            <person name="Goodwin L."/>
            <person name="Pitluck S."/>
            <person name="Peters L."/>
            <person name="Kyrpides N."/>
            <person name="Mavromatis K."/>
            <person name="Ivanova N."/>
            <person name="Mikhailova N."/>
            <person name="Pagani I."/>
            <person name="Teshima H."/>
            <person name="Detter J.C."/>
            <person name="Tapia R."/>
            <person name="Han C."/>
            <person name="Land M."/>
            <person name="Hauser L."/>
            <person name="Markowitz V."/>
            <person name="Cheng J.-F."/>
            <person name="Hugenholtz P."/>
            <person name="Woyke T."/>
            <person name="Wu D."/>
            <person name="Gronow S."/>
            <person name="Wellnitz S."/>
            <person name="Brambilla E."/>
            <person name="Klenk H.-P."/>
            <person name="Eisen J.A."/>
        </authorList>
    </citation>
    <scope>NUCLEOTIDE SEQUENCE [LARGE SCALE GENOMIC DNA]</scope>
    <source>
        <strain evidence="6">DSM 12168 / CIP 105900 / DD5/3</strain>
    </source>
</reference>
<dbReference type="HOGENOM" id="CLU_000604_1_22_12"/>
<dbReference type="EC" id="3.6.3.30" evidence="5"/>
<dbReference type="GO" id="GO:0016887">
    <property type="term" value="F:ATP hydrolysis activity"/>
    <property type="evidence" value="ECO:0007669"/>
    <property type="project" value="InterPro"/>
</dbReference>
<dbReference type="InterPro" id="IPR003439">
    <property type="entry name" value="ABC_transporter-like_ATP-bd"/>
</dbReference>
<keyword evidence="2" id="KW-0547">Nucleotide-binding</keyword>
<dbReference type="Pfam" id="PF00005">
    <property type="entry name" value="ABC_tran"/>
    <property type="match status" value="1"/>
</dbReference>
<dbReference type="Proteomes" id="UP000006546">
    <property type="component" value="Chromosome"/>
</dbReference>
<accession>F4LJ10</accession>